<dbReference type="EMBL" id="QJKD01000015">
    <property type="protein sequence ID" value="PXX48928.1"/>
    <property type="molecule type" value="Genomic_DNA"/>
</dbReference>
<dbReference type="PANTHER" id="PTHR30349:SF82">
    <property type="entry name" value="INTEGRASE_RECOMBINASE YOEC-RELATED"/>
    <property type="match status" value="1"/>
</dbReference>
<reference evidence="3 4" key="1">
    <citation type="submission" date="2018-05" db="EMBL/GenBank/DDBJ databases">
        <title>Genomic Encyclopedia of Type Strains, Phase IV (KMG-IV): sequencing the most valuable type-strain genomes for metagenomic binning, comparative biology and taxonomic classification.</title>
        <authorList>
            <person name="Goeker M."/>
        </authorList>
    </citation>
    <scope>NUCLEOTIDE SEQUENCE [LARGE SCALE GENOMIC DNA]</scope>
    <source>
        <strain evidence="3 4">DSM 24995</strain>
    </source>
</reference>
<evidence type="ECO:0000256" key="1">
    <source>
        <dbReference type="ARBA" id="ARBA00023172"/>
    </source>
</evidence>
<dbReference type="GeneID" id="86063936"/>
<keyword evidence="4" id="KW-1185">Reference proteome</keyword>
<dbReference type="InterPro" id="IPR013762">
    <property type="entry name" value="Integrase-like_cat_sf"/>
</dbReference>
<evidence type="ECO:0000313" key="4">
    <source>
        <dbReference type="Proteomes" id="UP000248057"/>
    </source>
</evidence>
<dbReference type="InterPro" id="IPR050090">
    <property type="entry name" value="Tyrosine_recombinase_XerCD"/>
</dbReference>
<dbReference type="SUPFAM" id="SSF56349">
    <property type="entry name" value="DNA breaking-rejoining enzymes"/>
    <property type="match status" value="1"/>
</dbReference>
<dbReference type="InterPro" id="IPR011010">
    <property type="entry name" value="DNA_brk_join_enz"/>
</dbReference>
<comment type="caution">
    <text evidence="3">The sequence shown here is derived from an EMBL/GenBank/DDBJ whole genome shotgun (WGS) entry which is preliminary data.</text>
</comment>
<feature type="domain" description="Tyr recombinase" evidence="2">
    <location>
        <begin position="3"/>
        <end position="189"/>
    </location>
</feature>
<dbReference type="AlphaFoldDB" id="A0A2V3Y1D1"/>
<sequence>MGVTEPIRNLEDIEKIKQFYYLKGRWRDYALFVVGLNTALRISDLLLLRWEQVYNFEFGHYHKYLYIQEKKTHKNNQIVLNENVIKAFQVLWSNTEQQVMPYNFIFKSQKGENRPIHRSRAFIIIKEAVAKLDIEGNISCHSLRKTFGYQAWKKGVPPAIIMEIYNHSSLKITKRYLAINQDDKDQVFTGLLI</sequence>
<proteinExistence type="predicted"/>
<dbReference type="Pfam" id="PF00589">
    <property type="entry name" value="Phage_integrase"/>
    <property type="match status" value="1"/>
</dbReference>
<name>A0A2V3Y1D1_9FIRM</name>
<dbReference type="InterPro" id="IPR002104">
    <property type="entry name" value="Integrase_catalytic"/>
</dbReference>
<evidence type="ECO:0000259" key="2">
    <source>
        <dbReference type="PROSITE" id="PS51898"/>
    </source>
</evidence>
<dbReference type="PROSITE" id="PS51898">
    <property type="entry name" value="TYR_RECOMBINASE"/>
    <property type="match status" value="1"/>
</dbReference>
<dbReference type="Gene3D" id="1.10.443.10">
    <property type="entry name" value="Intergrase catalytic core"/>
    <property type="match status" value="1"/>
</dbReference>
<evidence type="ECO:0000313" key="3">
    <source>
        <dbReference type="EMBL" id="PXX48928.1"/>
    </source>
</evidence>
<dbReference type="GO" id="GO:0003677">
    <property type="term" value="F:DNA binding"/>
    <property type="evidence" value="ECO:0007669"/>
    <property type="project" value="InterPro"/>
</dbReference>
<dbReference type="GO" id="GO:0006310">
    <property type="term" value="P:DNA recombination"/>
    <property type="evidence" value="ECO:0007669"/>
    <property type="project" value="UniProtKB-KW"/>
</dbReference>
<dbReference type="GO" id="GO:0015074">
    <property type="term" value="P:DNA integration"/>
    <property type="evidence" value="ECO:0007669"/>
    <property type="project" value="InterPro"/>
</dbReference>
<organism evidence="3 4">
    <name type="scientific">Hungatella effluvii</name>
    <dbReference type="NCBI Taxonomy" id="1096246"/>
    <lineage>
        <taxon>Bacteria</taxon>
        <taxon>Bacillati</taxon>
        <taxon>Bacillota</taxon>
        <taxon>Clostridia</taxon>
        <taxon>Lachnospirales</taxon>
        <taxon>Lachnospiraceae</taxon>
        <taxon>Hungatella</taxon>
    </lineage>
</organism>
<accession>A0A2V3Y1D1</accession>
<gene>
    <name evidence="3" type="ORF">DFR60_115102</name>
</gene>
<protein>
    <submittedName>
        <fullName evidence="3">Phage integrase family protein</fullName>
    </submittedName>
</protein>
<keyword evidence="1" id="KW-0233">DNA recombination</keyword>
<dbReference type="Proteomes" id="UP000248057">
    <property type="component" value="Unassembled WGS sequence"/>
</dbReference>
<dbReference type="PANTHER" id="PTHR30349">
    <property type="entry name" value="PHAGE INTEGRASE-RELATED"/>
    <property type="match status" value="1"/>
</dbReference>
<dbReference type="RefSeq" id="WP_110325075.1">
    <property type="nucleotide sequence ID" value="NZ_QJKD01000015.1"/>
</dbReference>